<sequence length="87" mass="10196">MKKLSTIYLSIAFLFQSCDSTPDNKSMDTIQQQFLLGKEFTFQSFNHQPAIRFWENDKLHNCHILQLNNDGLIQDIYSIVDPEKLTK</sequence>
<evidence type="ECO:0000313" key="2">
    <source>
        <dbReference type="Proteomes" id="UP000238642"/>
    </source>
</evidence>
<comment type="caution">
    <text evidence="1">The sequence shown here is derived from an EMBL/GenBank/DDBJ whole genome shotgun (WGS) entry which is preliminary data.</text>
</comment>
<gene>
    <name evidence="1" type="ORF">C5749_07890</name>
</gene>
<dbReference type="EMBL" id="PVBS01000001">
    <property type="protein sequence ID" value="PRD57115.1"/>
    <property type="molecule type" value="Genomic_DNA"/>
</dbReference>
<accession>A0A2S9JV13</accession>
<name>A0A2S9JV13_9SPHI</name>
<dbReference type="Proteomes" id="UP000238642">
    <property type="component" value="Unassembled WGS sequence"/>
</dbReference>
<reference evidence="1 2" key="1">
    <citation type="submission" date="2018-02" db="EMBL/GenBank/DDBJ databases">
        <title>The draft genome of Sphingobacterium gobiense H7.</title>
        <authorList>
            <person name="Li L."/>
            <person name="Liu L."/>
            <person name="Zhang X."/>
            <person name="Wang T."/>
            <person name="Liang L."/>
        </authorList>
    </citation>
    <scope>NUCLEOTIDE SEQUENCE [LARGE SCALE GENOMIC DNA]</scope>
    <source>
        <strain evidence="1 2">ACCC 05757</strain>
    </source>
</reference>
<protein>
    <submittedName>
        <fullName evidence="1">Uncharacterized protein</fullName>
    </submittedName>
</protein>
<keyword evidence="2" id="KW-1185">Reference proteome</keyword>
<organism evidence="1 2">
    <name type="scientific">Sphingobacterium gobiense</name>
    <dbReference type="NCBI Taxonomy" id="1382456"/>
    <lineage>
        <taxon>Bacteria</taxon>
        <taxon>Pseudomonadati</taxon>
        <taxon>Bacteroidota</taxon>
        <taxon>Sphingobacteriia</taxon>
        <taxon>Sphingobacteriales</taxon>
        <taxon>Sphingobacteriaceae</taxon>
        <taxon>Sphingobacterium</taxon>
    </lineage>
</organism>
<evidence type="ECO:0000313" key="1">
    <source>
        <dbReference type="EMBL" id="PRD57115.1"/>
    </source>
</evidence>
<proteinExistence type="predicted"/>
<dbReference type="AlphaFoldDB" id="A0A2S9JV13"/>
<dbReference type="PROSITE" id="PS51257">
    <property type="entry name" value="PROKAR_LIPOPROTEIN"/>
    <property type="match status" value="1"/>
</dbReference>